<accession>A0A1B4V526</accession>
<dbReference type="OrthoDB" id="5964649at2"/>
<dbReference type="Gene3D" id="1.10.10.10">
    <property type="entry name" value="Winged helix-like DNA-binding domain superfamily/Winged helix DNA-binding domain"/>
    <property type="match status" value="1"/>
</dbReference>
<dbReference type="Pfam" id="PF03466">
    <property type="entry name" value="LysR_substrate"/>
    <property type="match status" value="1"/>
</dbReference>
<feature type="domain" description="HTH lysR-type" evidence="5">
    <location>
        <begin position="12"/>
        <end position="69"/>
    </location>
</feature>
<reference evidence="6 7" key="1">
    <citation type="submission" date="2015-08" db="EMBL/GenBank/DDBJ databases">
        <title>Complete genome sequence of Sulfurifustis variabilis.</title>
        <authorList>
            <person name="Miura A."/>
            <person name="Kojima H."/>
            <person name="Fukui M."/>
        </authorList>
    </citation>
    <scope>NUCLEOTIDE SEQUENCE [LARGE SCALE GENOMIC DNA]</scope>
    <source>
        <strain evidence="7">skN76</strain>
    </source>
</reference>
<dbReference type="GO" id="GO:0005829">
    <property type="term" value="C:cytosol"/>
    <property type="evidence" value="ECO:0007669"/>
    <property type="project" value="TreeGrafter"/>
</dbReference>
<evidence type="ECO:0000256" key="3">
    <source>
        <dbReference type="ARBA" id="ARBA00023125"/>
    </source>
</evidence>
<gene>
    <name evidence="6" type="ORF">SVA_1972</name>
</gene>
<comment type="similarity">
    <text evidence="1">Belongs to the LysR transcriptional regulatory family.</text>
</comment>
<dbReference type="PRINTS" id="PR00039">
    <property type="entry name" value="HTHLYSR"/>
</dbReference>
<sequence>MAAQRALYYKRNRLKQLRAFCHAARTGSISAAAEALFLSQPSVSLQVQALERELGTQLFERRGPQIKLTPDGERLYELSHPLVEGIDKLGETFAAHSGKLERGELNIAAGESTILYILPEPIKRFAQSYPGVRLKLHNVTGRDGLAMLRSDTADFAVGSMLEVPDDIVYHPVVSFQPTLITPPDHPLARKKGVTLEDISPHGLILPPRHLSTWAIVDLVFRQHNLGYRVALEAGGWEVIKKYVEIGLGIAIVTDVCLTGSERVARIPLSRYFPKRTYGVVFRKGKFLAPPAARFIEMLEGLYAERGSRIEDGDVSLEKLRGLMRRTESRKAVGGRVAKNRKRVPGRIGK</sequence>
<evidence type="ECO:0000256" key="1">
    <source>
        <dbReference type="ARBA" id="ARBA00009437"/>
    </source>
</evidence>
<dbReference type="GO" id="GO:0003677">
    <property type="term" value="F:DNA binding"/>
    <property type="evidence" value="ECO:0007669"/>
    <property type="project" value="UniProtKB-KW"/>
</dbReference>
<proteinExistence type="inferred from homology"/>
<dbReference type="InterPro" id="IPR036390">
    <property type="entry name" value="WH_DNA-bd_sf"/>
</dbReference>
<dbReference type="EMBL" id="AP014936">
    <property type="protein sequence ID" value="BAU48525.1"/>
    <property type="molecule type" value="Genomic_DNA"/>
</dbReference>
<dbReference type="PANTHER" id="PTHR30419:SF8">
    <property type="entry name" value="NITROGEN ASSIMILATION TRANSCRIPTIONAL ACTIVATOR-RELATED"/>
    <property type="match status" value="1"/>
</dbReference>
<dbReference type="RefSeq" id="WP_096461027.1">
    <property type="nucleotide sequence ID" value="NZ_AP014936.1"/>
</dbReference>
<dbReference type="PROSITE" id="PS50931">
    <property type="entry name" value="HTH_LYSR"/>
    <property type="match status" value="1"/>
</dbReference>
<dbReference type="AlphaFoldDB" id="A0A1B4V526"/>
<protein>
    <submittedName>
        <fullName evidence="6">LysR family transcriptional regulator</fullName>
    </submittedName>
</protein>
<dbReference type="FunFam" id="1.10.10.10:FF:000001">
    <property type="entry name" value="LysR family transcriptional regulator"/>
    <property type="match status" value="1"/>
</dbReference>
<evidence type="ECO:0000256" key="4">
    <source>
        <dbReference type="ARBA" id="ARBA00023163"/>
    </source>
</evidence>
<dbReference type="SUPFAM" id="SSF53850">
    <property type="entry name" value="Periplasmic binding protein-like II"/>
    <property type="match status" value="1"/>
</dbReference>
<evidence type="ECO:0000259" key="5">
    <source>
        <dbReference type="PROSITE" id="PS50931"/>
    </source>
</evidence>
<dbReference type="Gene3D" id="3.40.190.10">
    <property type="entry name" value="Periplasmic binding protein-like II"/>
    <property type="match status" value="2"/>
</dbReference>
<keyword evidence="7" id="KW-1185">Reference proteome</keyword>
<dbReference type="InterPro" id="IPR000847">
    <property type="entry name" value="LysR_HTH_N"/>
</dbReference>
<dbReference type="InterPro" id="IPR005119">
    <property type="entry name" value="LysR_subst-bd"/>
</dbReference>
<keyword evidence="3" id="KW-0238">DNA-binding</keyword>
<dbReference type="SUPFAM" id="SSF46785">
    <property type="entry name" value="Winged helix' DNA-binding domain"/>
    <property type="match status" value="1"/>
</dbReference>
<dbReference type="CDD" id="cd05466">
    <property type="entry name" value="PBP2_LTTR_substrate"/>
    <property type="match status" value="1"/>
</dbReference>
<organism evidence="6 7">
    <name type="scientific">Sulfurifustis variabilis</name>
    <dbReference type="NCBI Taxonomy" id="1675686"/>
    <lineage>
        <taxon>Bacteria</taxon>
        <taxon>Pseudomonadati</taxon>
        <taxon>Pseudomonadota</taxon>
        <taxon>Gammaproteobacteria</taxon>
        <taxon>Acidiferrobacterales</taxon>
        <taxon>Acidiferrobacteraceae</taxon>
        <taxon>Sulfurifustis</taxon>
    </lineage>
</organism>
<dbReference type="InterPro" id="IPR050950">
    <property type="entry name" value="HTH-type_LysR_regulators"/>
</dbReference>
<keyword evidence="2" id="KW-0805">Transcription regulation</keyword>
<dbReference type="InterPro" id="IPR036388">
    <property type="entry name" value="WH-like_DNA-bd_sf"/>
</dbReference>
<evidence type="ECO:0000313" key="6">
    <source>
        <dbReference type="EMBL" id="BAU48525.1"/>
    </source>
</evidence>
<dbReference type="KEGG" id="sva:SVA_1972"/>
<dbReference type="PANTHER" id="PTHR30419">
    <property type="entry name" value="HTH-TYPE TRANSCRIPTIONAL REGULATOR YBHD"/>
    <property type="match status" value="1"/>
</dbReference>
<evidence type="ECO:0000313" key="7">
    <source>
        <dbReference type="Proteomes" id="UP000218899"/>
    </source>
</evidence>
<dbReference type="GO" id="GO:0003700">
    <property type="term" value="F:DNA-binding transcription factor activity"/>
    <property type="evidence" value="ECO:0007669"/>
    <property type="project" value="InterPro"/>
</dbReference>
<evidence type="ECO:0000256" key="2">
    <source>
        <dbReference type="ARBA" id="ARBA00023015"/>
    </source>
</evidence>
<dbReference type="Pfam" id="PF00126">
    <property type="entry name" value="HTH_1"/>
    <property type="match status" value="1"/>
</dbReference>
<name>A0A1B4V526_9GAMM</name>
<dbReference type="Proteomes" id="UP000218899">
    <property type="component" value="Chromosome"/>
</dbReference>
<keyword evidence="4" id="KW-0804">Transcription</keyword>